<reference evidence="1 2" key="1">
    <citation type="journal article" date="2019" name="Nat. Ecol. Evol.">
        <title>Megaphylogeny resolves global patterns of mushroom evolution.</title>
        <authorList>
            <person name="Varga T."/>
            <person name="Krizsan K."/>
            <person name="Foldi C."/>
            <person name="Dima B."/>
            <person name="Sanchez-Garcia M."/>
            <person name="Sanchez-Ramirez S."/>
            <person name="Szollosi G.J."/>
            <person name="Szarkandi J.G."/>
            <person name="Papp V."/>
            <person name="Albert L."/>
            <person name="Andreopoulos W."/>
            <person name="Angelini C."/>
            <person name="Antonin V."/>
            <person name="Barry K.W."/>
            <person name="Bougher N.L."/>
            <person name="Buchanan P."/>
            <person name="Buyck B."/>
            <person name="Bense V."/>
            <person name="Catcheside P."/>
            <person name="Chovatia M."/>
            <person name="Cooper J."/>
            <person name="Damon W."/>
            <person name="Desjardin D."/>
            <person name="Finy P."/>
            <person name="Geml J."/>
            <person name="Haridas S."/>
            <person name="Hughes K."/>
            <person name="Justo A."/>
            <person name="Karasinski D."/>
            <person name="Kautmanova I."/>
            <person name="Kiss B."/>
            <person name="Kocsube S."/>
            <person name="Kotiranta H."/>
            <person name="LaButti K.M."/>
            <person name="Lechner B.E."/>
            <person name="Liimatainen K."/>
            <person name="Lipzen A."/>
            <person name="Lukacs Z."/>
            <person name="Mihaltcheva S."/>
            <person name="Morgado L.N."/>
            <person name="Niskanen T."/>
            <person name="Noordeloos M.E."/>
            <person name="Ohm R.A."/>
            <person name="Ortiz-Santana B."/>
            <person name="Ovrebo C."/>
            <person name="Racz N."/>
            <person name="Riley R."/>
            <person name="Savchenko A."/>
            <person name="Shiryaev A."/>
            <person name="Soop K."/>
            <person name="Spirin V."/>
            <person name="Szebenyi C."/>
            <person name="Tomsovsky M."/>
            <person name="Tulloss R.E."/>
            <person name="Uehling J."/>
            <person name="Grigoriev I.V."/>
            <person name="Vagvolgyi C."/>
            <person name="Papp T."/>
            <person name="Martin F.M."/>
            <person name="Miettinen O."/>
            <person name="Hibbett D.S."/>
            <person name="Nagy L.G."/>
        </authorList>
    </citation>
    <scope>NUCLEOTIDE SEQUENCE [LARGE SCALE GENOMIC DNA]</scope>
    <source>
        <strain evidence="1 2">NL-1719</strain>
    </source>
</reference>
<organism evidence="1 2">
    <name type="scientific">Pluteus cervinus</name>
    <dbReference type="NCBI Taxonomy" id="181527"/>
    <lineage>
        <taxon>Eukaryota</taxon>
        <taxon>Fungi</taxon>
        <taxon>Dikarya</taxon>
        <taxon>Basidiomycota</taxon>
        <taxon>Agaricomycotina</taxon>
        <taxon>Agaricomycetes</taxon>
        <taxon>Agaricomycetidae</taxon>
        <taxon>Agaricales</taxon>
        <taxon>Pluteineae</taxon>
        <taxon>Pluteaceae</taxon>
        <taxon>Pluteus</taxon>
    </lineage>
</organism>
<dbReference type="EMBL" id="ML208527">
    <property type="protein sequence ID" value="TFK63354.1"/>
    <property type="molecule type" value="Genomic_DNA"/>
</dbReference>
<sequence length="241" mass="27904">MRDVAKKLLETEGDVRECLQQAWKSRQFKNIRFLKILRQEEPTMSFATYKERRREPSDRTESTVQHFLRQYDAALEEYLTGSPWPSSWEAPPSTDSTTADFINNLDIPRVSTTPMLLLHNLGNGIVDQGTLDKLFDKRSNLHAGSSTPQLTTKISSDTSTPLGSFDLMDAIKHRIPRSDGFTVDVGTLAEELWDDAYEFNDKMAQRRIHQVMKARFIIFERFLTVIRRKFPHKPISGFRQH</sequence>
<proteinExistence type="predicted"/>
<keyword evidence="2" id="KW-1185">Reference proteome</keyword>
<dbReference type="Proteomes" id="UP000308600">
    <property type="component" value="Unassembled WGS sequence"/>
</dbReference>
<evidence type="ECO:0000313" key="1">
    <source>
        <dbReference type="EMBL" id="TFK63354.1"/>
    </source>
</evidence>
<evidence type="ECO:0000313" key="2">
    <source>
        <dbReference type="Proteomes" id="UP000308600"/>
    </source>
</evidence>
<accession>A0ACD3ACL6</accession>
<gene>
    <name evidence="1" type="ORF">BDN72DRAFT_902483</name>
</gene>
<name>A0ACD3ACL6_9AGAR</name>
<protein>
    <submittedName>
        <fullName evidence="1">Uncharacterized protein</fullName>
    </submittedName>
</protein>